<dbReference type="GO" id="GO:0005634">
    <property type="term" value="C:nucleus"/>
    <property type="evidence" value="ECO:0007669"/>
    <property type="project" value="UniProtKB-SubCell"/>
</dbReference>
<proteinExistence type="inferred from homology"/>
<evidence type="ECO:0000313" key="8">
    <source>
        <dbReference type="RefSeq" id="XP_031441132.1"/>
    </source>
</evidence>
<evidence type="ECO:0000256" key="2">
    <source>
        <dbReference type="ARBA" id="ARBA00006403"/>
    </source>
</evidence>
<dbReference type="InterPro" id="IPR000232">
    <property type="entry name" value="HSF_DNA-bd"/>
</dbReference>
<evidence type="ECO:0000256" key="4">
    <source>
        <dbReference type="ARBA" id="ARBA00023242"/>
    </source>
</evidence>
<feature type="domain" description="HSF-type DNA-binding" evidence="6">
    <location>
        <begin position="93"/>
        <end position="196"/>
    </location>
</feature>
<dbReference type="OrthoDB" id="8964809at2759"/>
<dbReference type="GO" id="GO:0043565">
    <property type="term" value="F:sequence-specific DNA binding"/>
    <property type="evidence" value="ECO:0007669"/>
    <property type="project" value="InterPro"/>
</dbReference>
<dbReference type="KEGG" id="char:116224690"/>
<dbReference type="InterPro" id="IPR036390">
    <property type="entry name" value="WH_DNA-bd_sf"/>
</dbReference>
<feature type="compositionally biased region" description="Polar residues" evidence="5">
    <location>
        <begin position="265"/>
        <end position="280"/>
    </location>
</feature>
<comment type="similarity">
    <text evidence="2">Belongs to the HSF family.</text>
</comment>
<reference evidence="8" key="1">
    <citation type="submission" date="2025-08" db="UniProtKB">
        <authorList>
            <consortium name="RefSeq"/>
        </authorList>
    </citation>
    <scope>IDENTIFICATION</scope>
</reference>
<organism evidence="7 8">
    <name type="scientific">Clupea harengus</name>
    <name type="common">Atlantic herring</name>
    <dbReference type="NCBI Taxonomy" id="7950"/>
    <lineage>
        <taxon>Eukaryota</taxon>
        <taxon>Metazoa</taxon>
        <taxon>Chordata</taxon>
        <taxon>Craniata</taxon>
        <taxon>Vertebrata</taxon>
        <taxon>Euteleostomi</taxon>
        <taxon>Actinopterygii</taxon>
        <taxon>Neopterygii</taxon>
        <taxon>Teleostei</taxon>
        <taxon>Clupei</taxon>
        <taxon>Clupeiformes</taxon>
        <taxon>Clupeoidei</taxon>
        <taxon>Clupeidae</taxon>
        <taxon>Clupea</taxon>
    </lineage>
</organism>
<dbReference type="Pfam" id="PF00447">
    <property type="entry name" value="HSF_DNA-bind"/>
    <property type="match status" value="1"/>
</dbReference>
<keyword evidence="3" id="KW-0238">DNA-binding</keyword>
<dbReference type="GO" id="GO:0003700">
    <property type="term" value="F:DNA-binding transcription factor activity"/>
    <property type="evidence" value="ECO:0007669"/>
    <property type="project" value="InterPro"/>
</dbReference>
<evidence type="ECO:0000256" key="3">
    <source>
        <dbReference type="ARBA" id="ARBA00023125"/>
    </source>
</evidence>
<keyword evidence="4" id="KW-0539">Nucleus</keyword>
<sequence length="341" mass="37889">MDCYDKLQPKSQEGPASNPLKVSLLKKARHCPCGPPPGRQRQKTTSAGDFKDVVKDRIFKLLSCLPAPYTRPPIRPQNTTSGYSKTDFTFLTFPVKLWNIVESDAFLSVWWTVGGTAIVIDQEMFKKEILERNVPRIFASRNMKHFHQHLKFNGFISTEFDNTGDQNQSQLNSVKKMKLQIFSSPYFRRDHKHLLGYFEGQEVKIPAGEDGKDKGAGCFTGDSGRQVTGSPVPAPPPSRPSVSSFHLTSFPASPERGTQAGETPRQLSIGENTPASEVPSFSQNLQSQVYLDTVDQLKRFLSSGASQRDPEQAVSTLMATIFGHEMIWMNGASTYTPLSPG</sequence>
<dbReference type="SUPFAM" id="SSF46785">
    <property type="entry name" value="Winged helix' DNA-binding domain"/>
    <property type="match status" value="1"/>
</dbReference>
<gene>
    <name evidence="8" type="primary">LOC116224690</name>
</gene>
<protein>
    <submittedName>
        <fullName evidence="8">Heat shock transcription factor, X-linked-like</fullName>
    </submittedName>
</protein>
<evidence type="ECO:0000256" key="5">
    <source>
        <dbReference type="SAM" id="MobiDB-lite"/>
    </source>
</evidence>
<evidence type="ECO:0000256" key="1">
    <source>
        <dbReference type="ARBA" id="ARBA00004123"/>
    </source>
</evidence>
<accession>A0A6P8H071</accession>
<keyword evidence="7" id="KW-1185">Reference proteome</keyword>
<dbReference type="GeneID" id="116224690"/>
<dbReference type="RefSeq" id="XP_031441132.1">
    <property type="nucleotide sequence ID" value="XM_031585272.2"/>
</dbReference>
<dbReference type="PANTHER" id="PTHR10015:SF336">
    <property type="entry name" value="HEAT SHOCK TRANSCRIPTION FACTOR, Y-LINKED"/>
    <property type="match status" value="1"/>
</dbReference>
<evidence type="ECO:0000259" key="6">
    <source>
        <dbReference type="Pfam" id="PF00447"/>
    </source>
</evidence>
<dbReference type="Gene3D" id="1.10.10.10">
    <property type="entry name" value="Winged helix-like DNA-binding domain superfamily/Winged helix DNA-binding domain"/>
    <property type="match status" value="1"/>
</dbReference>
<feature type="region of interest" description="Disordered" evidence="5">
    <location>
        <begin position="206"/>
        <end position="280"/>
    </location>
</feature>
<name>A0A6P8H071_CLUHA</name>
<dbReference type="PANTHER" id="PTHR10015">
    <property type="entry name" value="HEAT SHOCK TRANSCRIPTION FACTOR"/>
    <property type="match status" value="1"/>
</dbReference>
<evidence type="ECO:0000313" key="7">
    <source>
        <dbReference type="Proteomes" id="UP000515152"/>
    </source>
</evidence>
<dbReference type="InterPro" id="IPR036388">
    <property type="entry name" value="WH-like_DNA-bd_sf"/>
</dbReference>
<dbReference type="Proteomes" id="UP000515152">
    <property type="component" value="Chromosome 18"/>
</dbReference>
<comment type="subcellular location">
    <subcellularLocation>
        <location evidence="1">Nucleus</location>
    </subcellularLocation>
</comment>
<dbReference type="AlphaFoldDB" id="A0A6P8H071"/>